<organism evidence="2 3">
    <name type="scientific">Hibiscus syriacus</name>
    <name type="common">Rose of Sharon</name>
    <dbReference type="NCBI Taxonomy" id="106335"/>
    <lineage>
        <taxon>Eukaryota</taxon>
        <taxon>Viridiplantae</taxon>
        <taxon>Streptophyta</taxon>
        <taxon>Embryophyta</taxon>
        <taxon>Tracheophyta</taxon>
        <taxon>Spermatophyta</taxon>
        <taxon>Magnoliopsida</taxon>
        <taxon>eudicotyledons</taxon>
        <taxon>Gunneridae</taxon>
        <taxon>Pentapetalae</taxon>
        <taxon>rosids</taxon>
        <taxon>malvids</taxon>
        <taxon>Malvales</taxon>
        <taxon>Malvaceae</taxon>
        <taxon>Malvoideae</taxon>
        <taxon>Hibiscus</taxon>
    </lineage>
</organism>
<dbReference type="PROSITE" id="PS50222">
    <property type="entry name" value="EF_HAND_2"/>
    <property type="match status" value="1"/>
</dbReference>
<dbReference type="AlphaFoldDB" id="A0A6A2YH18"/>
<dbReference type="Proteomes" id="UP000436088">
    <property type="component" value="Unassembled WGS sequence"/>
</dbReference>
<accession>A0A6A2YH18</accession>
<evidence type="ECO:0000259" key="1">
    <source>
        <dbReference type="PROSITE" id="PS50222"/>
    </source>
</evidence>
<evidence type="ECO:0000313" key="3">
    <source>
        <dbReference type="Proteomes" id="UP000436088"/>
    </source>
</evidence>
<evidence type="ECO:0000313" key="2">
    <source>
        <dbReference type="EMBL" id="KAE8676789.1"/>
    </source>
</evidence>
<feature type="domain" description="EF-hand" evidence="1">
    <location>
        <begin position="31"/>
        <end position="66"/>
    </location>
</feature>
<dbReference type="EMBL" id="VEPZ02001375">
    <property type="protein sequence ID" value="KAE8676789.1"/>
    <property type="molecule type" value="Genomic_DNA"/>
</dbReference>
<comment type="caution">
    <text evidence="2">The sequence shown here is derived from an EMBL/GenBank/DDBJ whole genome shotgun (WGS) entry which is preliminary data.</text>
</comment>
<dbReference type="SUPFAM" id="SSF47473">
    <property type="entry name" value="EF-hand"/>
    <property type="match status" value="1"/>
</dbReference>
<proteinExistence type="predicted"/>
<dbReference type="InterPro" id="IPR011992">
    <property type="entry name" value="EF-hand-dom_pair"/>
</dbReference>
<protein>
    <recommendedName>
        <fullName evidence="1">EF-hand domain-containing protein</fullName>
    </recommendedName>
</protein>
<dbReference type="GO" id="GO:0005509">
    <property type="term" value="F:calcium ion binding"/>
    <property type="evidence" value="ECO:0007669"/>
    <property type="project" value="InterPro"/>
</dbReference>
<dbReference type="InterPro" id="IPR002048">
    <property type="entry name" value="EF_hand_dom"/>
</dbReference>
<keyword evidence="3" id="KW-1185">Reference proteome</keyword>
<dbReference type="Gene3D" id="1.10.238.10">
    <property type="entry name" value="EF-hand"/>
    <property type="match status" value="1"/>
</dbReference>
<sequence>MHNVSKGCRRTRVRGSPWLLKSVPVSDTVEISDFHLETLFGSCDVNVDGRLSRAELKEALRTLGSRFPATRAARALHYADRWVYK</sequence>
<gene>
    <name evidence="2" type="ORF">F3Y22_tig00111582pilonHSYRG01176</name>
</gene>
<name>A0A6A2YH18_HIBSY</name>
<reference evidence="2" key="1">
    <citation type="submission" date="2019-09" db="EMBL/GenBank/DDBJ databases">
        <title>Draft genome information of white flower Hibiscus syriacus.</title>
        <authorList>
            <person name="Kim Y.-M."/>
        </authorList>
    </citation>
    <scope>NUCLEOTIDE SEQUENCE [LARGE SCALE GENOMIC DNA]</scope>
    <source>
        <strain evidence="2">YM2019G1</strain>
    </source>
</reference>